<dbReference type="EMBL" id="CP021744">
    <property type="protein sequence ID" value="ARZ72434.1"/>
    <property type="molecule type" value="Genomic_DNA"/>
</dbReference>
<evidence type="ECO:0000313" key="2">
    <source>
        <dbReference type="Proteomes" id="UP000195755"/>
    </source>
</evidence>
<reference evidence="1 2" key="1">
    <citation type="submission" date="2017-06" db="EMBL/GenBank/DDBJ databases">
        <title>Streptomyces albireticuli Genome sequencing and assembly.</title>
        <authorList>
            <person name="Wang Y."/>
            <person name="Du B."/>
            <person name="Ding Y."/>
            <person name="Liu H."/>
            <person name="Hou Q."/>
            <person name="Liu K."/>
            <person name="Yao L."/>
            <person name="Wang C."/>
        </authorList>
    </citation>
    <scope>NUCLEOTIDE SEQUENCE [LARGE SCALE GENOMIC DNA]</scope>
    <source>
        <strain evidence="1 2">MDJK11</strain>
    </source>
</reference>
<proteinExistence type="predicted"/>
<accession>A0A1Z2LDQ6</accession>
<dbReference type="RefSeq" id="WP_087930051.1">
    <property type="nucleotide sequence ID" value="NZ_CP021744.1"/>
</dbReference>
<name>A0A1Z2LDQ6_9ACTN</name>
<organism evidence="1 2">
    <name type="scientific">Streptomyces albireticuli</name>
    <dbReference type="NCBI Taxonomy" id="1940"/>
    <lineage>
        <taxon>Bacteria</taxon>
        <taxon>Bacillati</taxon>
        <taxon>Actinomycetota</taxon>
        <taxon>Actinomycetes</taxon>
        <taxon>Kitasatosporales</taxon>
        <taxon>Streptomycetaceae</taxon>
        <taxon>Streptomyces</taxon>
    </lineage>
</organism>
<gene>
    <name evidence="1" type="ORF">SMD11_6858</name>
</gene>
<dbReference type="KEGG" id="salj:SMD11_6858"/>
<dbReference type="OrthoDB" id="4846903at2"/>
<sequence>MTQPDAAGTTGDETETPRFDIHFHDDHIAPAPGGLYRLTLEHEVSGDKVGTDKLPPVQQDFEIRTPQFTIDASFVHALHPAPAEVGAFDRVLPHLTLNRLILPWERAISPDLAGLPWLALLLFAEEELPGDPKAQGRTDTRSVREFLTPADSDVLLPRVDLDDVPPELWDSTCTTVDVPAALFKDLVPRRADLPFLCHVRKVRPWQPPGAAPASAELLETGDYSVVVANRFPRTAGRYAAHLVSLEGFADHLGGEQPTRPVVRMVSLWSWSFEARPDPTGHFDALIRHMAEDPAGLGLRLRPQRTAARSAATDRLDLGYAPVDYVLPSGERTFSWYRGPFTPVVAPAVPRPAEGYRQADEALVYLTDTGVFDVSYAAAFTLGRSLALSDDTLAGALSAFRSRARHIAGRALMRTRTPLDAVPGPAHERFHELIAGGLGNRVHAAATTTAADADTRGAPVSRLRAGGVPRPPAVEALLDRSRDDRARQGLRAALSAHLAPLISAVDQVKLLMAAPLSHLVPDARMLPPESLRLFHVDPQWCTALRDGVLSTGIGTSLDAAVDELAREALDEPRPLTGLLMRSALVRNWPDVVIEPRVTGGDGEAEPLTAVHRVIIGPDLLLCLFEGVPDEVRFREPHEGIHFGVDEGDRVGLRRLTEPVGESLEGGTFPPEGEEGITRFLRAAAGGGREILDLAAGDDPLVPAMAVALRAAGQLGPDDPLSPGAFAVELVNAPQCITFSPSASAPALDRPGRQ</sequence>
<dbReference type="AlphaFoldDB" id="A0A1Z2LDQ6"/>
<evidence type="ECO:0000313" key="1">
    <source>
        <dbReference type="EMBL" id="ARZ72434.1"/>
    </source>
</evidence>
<dbReference type="Proteomes" id="UP000195755">
    <property type="component" value="Chromosome"/>
</dbReference>
<protein>
    <submittedName>
        <fullName evidence="1">Uncharacterized protein</fullName>
    </submittedName>
</protein>